<dbReference type="InterPro" id="IPR003661">
    <property type="entry name" value="HisK_dim/P_dom"/>
</dbReference>
<dbReference type="Gene3D" id="3.30.565.10">
    <property type="entry name" value="Histidine kinase-like ATPase, C-terminal domain"/>
    <property type="match status" value="1"/>
</dbReference>
<dbReference type="SUPFAM" id="SSF47384">
    <property type="entry name" value="Homodimeric domain of signal transducing histidine kinase"/>
    <property type="match status" value="1"/>
</dbReference>
<dbReference type="PRINTS" id="PR00344">
    <property type="entry name" value="BCTRLSENSOR"/>
</dbReference>
<comment type="caution">
    <text evidence="6">The sequence shown here is derived from an EMBL/GenBank/DDBJ whole genome shotgun (WGS) entry which is preliminary data.</text>
</comment>
<keyword evidence="4" id="KW-0175">Coiled coil</keyword>
<dbReference type="Proteomes" id="UP000295793">
    <property type="component" value="Unassembled WGS sequence"/>
</dbReference>
<feature type="coiled-coil region" evidence="4">
    <location>
        <begin position="38"/>
        <end position="65"/>
    </location>
</feature>
<proteinExistence type="predicted"/>
<evidence type="ECO:0000313" key="6">
    <source>
        <dbReference type="EMBL" id="TCS42409.1"/>
    </source>
</evidence>
<dbReference type="PROSITE" id="PS50109">
    <property type="entry name" value="HIS_KIN"/>
    <property type="match status" value="1"/>
</dbReference>
<dbReference type="SUPFAM" id="SSF55874">
    <property type="entry name" value="ATPase domain of HSP90 chaperone/DNA topoisomerase II/histidine kinase"/>
    <property type="match status" value="1"/>
</dbReference>
<keyword evidence="7" id="KW-1185">Reference proteome</keyword>
<evidence type="ECO:0000256" key="4">
    <source>
        <dbReference type="SAM" id="Coils"/>
    </source>
</evidence>
<evidence type="ECO:0000259" key="5">
    <source>
        <dbReference type="PROSITE" id="PS50109"/>
    </source>
</evidence>
<gene>
    <name evidence="6" type="ORF">BCF53_10370</name>
</gene>
<keyword evidence="6" id="KW-0808">Transferase</keyword>
<dbReference type="EMBL" id="SLZR01000003">
    <property type="protein sequence ID" value="TCS42409.1"/>
    <property type="molecule type" value="Genomic_DNA"/>
</dbReference>
<dbReference type="PANTHER" id="PTHR43065:SF29">
    <property type="entry name" value="SENSOR PROTEIN KINASE FLES"/>
    <property type="match status" value="1"/>
</dbReference>
<dbReference type="Pfam" id="PF00512">
    <property type="entry name" value="HisKA"/>
    <property type="match status" value="1"/>
</dbReference>
<dbReference type="InterPro" id="IPR000014">
    <property type="entry name" value="PAS"/>
</dbReference>
<dbReference type="AlphaFoldDB" id="A0A4R3IAA3"/>
<evidence type="ECO:0000313" key="7">
    <source>
        <dbReference type="Proteomes" id="UP000295793"/>
    </source>
</evidence>
<keyword evidence="6" id="KW-0418">Kinase</keyword>
<dbReference type="Pfam" id="PF02518">
    <property type="entry name" value="HATPase_c"/>
    <property type="match status" value="1"/>
</dbReference>
<feature type="domain" description="Histidine kinase" evidence="5">
    <location>
        <begin position="198"/>
        <end position="405"/>
    </location>
</feature>
<dbReference type="SUPFAM" id="SSF55785">
    <property type="entry name" value="PYP-like sensor domain (PAS domain)"/>
    <property type="match status" value="1"/>
</dbReference>
<dbReference type="InterPro" id="IPR003594">
    <property type="entry name" value="HATPase_dom"/>
</dbReference>
<dbReference type="SMART" id="SM00387">
    <property type="entry name" value="HATPase_c"/>
    <property type="match status" value="1"/>
</dbReference>
<dbReference type="InterPro" id="IPR004358">
    <property type="entry name" value="Sig_transdc_His_kin-like_C"/>
</dbReference>
<dbReference type="SMART" id="SM00388">
    <property type="entry name" value="HisKA"/>
    <property type="match status" value="1"/>
</dbReference>
<dbReference type="Gene3D" id="1.10.287.130">
    <property type="match status" value="1"/>
</dbReference>
<dbReference type="CDD" id="cd00082">
    <property type="entry name" value="HisKA"/>
    <property type="match status" value="1"/>
</dbReference>
<reference evidence="6 7" key="1">
    <citation type="submission" date="2019-03" db="EMBL/GenBank/DDBJ databases">
        <title>Genomic Encyclopedia of Archaeal and Bacterial Type Strains, Phase II (KMG-II): from individual species to whole genera.</title>
        <authorList>
            <person name="Goeker M."/>
        </authorList>
    </citation>
    <scope>NUCLEOTIDE SEQUENCE [LARGE SCALE GENOMIC DNA]</scope>
    <source>
        <strain evidence="6 7">DSM 15388</strain>
    </source>
</reference>
<name>A0A4R3IAA3_9GAMM</name>
<keyword evidence="3" id="KW-0597">Phosphoprotein</keyword>
<comment type="catalytic activity">
    <reaction evidence="1">
        <text>ATP + protein L-histidine = ADP + protein N-phospho-L-histidine.</text>
        <dbReference type="EC" id="2.7.13.3"/>
    </reaction>
</comment>
<organism evidence="6 7">
    <name type="scientific">Reinekea marinisedimentorum</name>
    <dbReference type="NCBI Taxonomy" id="230495"/>
    <lineage>
        <taxon>Bacteria</taxon>
        <taxon>Pseudomonadati</taxon>
        <taxon>Pseudomonadota</taxon>
        <taxon>Gammaproteobacteria</taxon>
        <taxon>Oceanospirillales</taxon>
        <taxon>Saccharospirillaceae</taxon>
        <taxon>Reinekea</taxon>
    </lineage>
</organism>
<dbReference type="GO" id="GO:0000155">
    <property type="term" value="F:phosphorelay sensor kinase activity"/>
    <property type="evidence" value="ECO:0007669"/>
    <property type="project" value="InterPro"/>
</dbReference>
<evidence type="ECO:0000256" key="2">
    <source>
        <dbReference type="ARBA" id="ARBA00012438"/>
    </source>
</evidence>
<dbReference type="EC" id="2.7.13.3" evidence="2"/>
<protein>
    <recommendedName>
        <fullName evidence="2">histidine kinase</fullName>
        <ecNumber evidence="2">2.7.13.3</ecNumber>
    </recommendedName>
</protein>
<dbReference type="CDD" id="cd00130">
    <property type="entry name" value="PAS"/>
    <property type="match status" value="1"/>
</dbReference>
<sequence length="407" mass="44882">MQAVPLTENMPVKKKRPDLNKQTIMELQNAFSAFTEMSEQLSDSYSQLEKRVVELSGELATVSEQRLQELNEKEQIADQLGSLLRLLPAGVIVLDKRGTIEQANPAAERLINNALGQQADVSLVGMAWGKIVREAFAPKQTDYHEVSLKSGKLVKLETSPLDTSGQLILLTDQTETRALQSQVARQQRLTAMGQMVASLSHQIRTPLSAALLYAGNLKSPSLTPEKHDLFVDKLVGRLNHLERQVQDMLLFVKGECQLVNQFSVVKILSLLAESVQGLPPEHQKKVLWPKRAPNAIVQCQADALISAFMNIINNAIEATDGKALIHIHSVQKENEVDIIFSDEGPGMDESQIQRIQEPFFTTKSHGTGLGVPVLLATVKAHRGSVQIKSKVGVGSQFVITLPTMQQR</sequence>
<evidence type="ECO:0000256" key="3">
    <source>
        <dbReference type="ARBA" id="ARBA00022553"/>
    </source>
</evidence>
<evidence type="ECO:0000256" key="1">
    <source>
        <dbReference type="ARBA" id="ARBA00000085"/>
    </source>
</evidence>
<dbReference type="InterPro" id="IPR036097">
    <property type="entry name" value="HisK_dim/P_sf"/>
</dbReference>
<dbReference type="Gene3D" id="3.30.450.20">
    <property type="entry name" value="PAS domain"/>
    <property type="match status" value="1"/>
</dbReference>
<dbReference type="InterPro" id="IPR005467">
    <property type="entry name" value="His_kinase_dom"/>
</dbReference>
<dbReference type="InterPro" id="IPR035965">
    <property type="entry name" value="PAS-like_dom_sf"/>
</dbReference>
<accession>A0A4R3IAA3</accession>
<dbReference type="CDD" id="cd00075">
    <property type="entry name" value="HATPase"/>
    <property type="match status" value="1"/>
</dbReference>
<dbReference type="PANTHER" id="PTHR43065">
    <property type="entry name" value="SENSOR HISTIDINE KINASE"/>
    <property type="match status" value="1"/>
</dbReference>
<dbReference type="InterPro" id="IPR036890">
    <property type="entry name" value="HATPase_C_sf"/>
</dbReference>